<evidence type="ECO:0000313" key="4">
    <source>
        <dbReference type="Proteomes" id="UP000008385"/>
    </source>
</evidence>
<dbReference type="SUPFAM" id="SSF52402">
    <property type="entry name" value="Adenine nucleotide alpha hydrolases-like"/>
    <property type="match status" value="1"/>
</dbReference>
<dbReference type="InterPro" id="IPR006016">
    <property type="entry name" value="UspA"/>
</dbReference>
<dbReference type="Gene3D" id="3.40.50.620">
    <property type="entry name" value="HUPs"/>
    <property type="match status" value="1"/>
</dbReference>
<dbReference type="eggNOG" id="COG0589">
    <property type="taxonomic scope" value="Bacteria"/>
</dbReference>
<dbReference type="PANTHER" id="PTHR46268">
    <property type="entry name" value="STRESS RESPONSE PROTEIN NHAX"/>
    <property type="match status" value="1"/>
</dbReference>
<dbReference type="InterPro" id="IPR014729">
    <property type="entry name" value="Rossmann-like_a/b/a_fold"/>
</dbReference>
<protein>
    <recommendedName>
        <fullName evidence="2">UspA domain-containing protein</fullName>
    </recommendedName>
</protein>
<evidence type="ECO:0000259" key="2">
    <source>
        <dbReference type="Pfam" id="PF00582"/>
    </source>
</evidence>
<dbReference type="STRING" id="365046.Rta_16490"/>
<organism evidence="3 4">
    <name type="scientific">Ramlibacter tataouinensis (strain ATCC BAA-407 / DSM 14655 / LMG 21543 / TTB310)</name>
    <dbReference type="NCBI Taxonomy" id="365046"/>
    <lineage>
        <taxon>Bacteria</taxon>
        <taxon>Pseudomonadati</taxon>
        <taxon>Pseudomonadota</taxon>
        <taxon>Betaproteobacteria</taxon>
        <taxon>Burkholderiales</taxon>
        <taxon>Comamonadaceae</taxon>
        <taxon>Ramlibacter</taxon>
    </lineage>
</organism>
<proteinExistence type="inferred from homology"/>
<reference evidence="4" key="1">
    <citation type="submission" date="2006-01" db="EMBL/GenBank/DDBJ databases">
        <title>Genome of the cyst-dividing bacterium Ramlibacter tataouinensis.</title>
        <authorList>
            <person name="Barakat M."/>
            <person name="Ortet P."/>
            <person name="De Luca G."/>
            <person name="Jourlin-Castelli C."/>
            <person name="Ansaldi M."/>
            <person name="Py B."/>
            <person name="Fichant G."/>
            <person name="Coutinho P."/>
            <person name="Voulhoux R."/>
            <person name="Bastien O."/>
            <person name="Roy S."/>
            <person name="Marechal E."/>
            <person name="Henrissat B."/>
            <person name="Quentin Y."/>
            <person name="Noirot P."/>
            <person name="Filloux A."/>
            <person name="Mejean V."/>
            <person name="DuBow M."/>
            <person name="Barras F."/>
            <person name="Heulin T."/>
        </authorList>
    </citation>
    <scope>NUCLEOTIDE SEQUENCE [LARGE SCALE GENOMIC DNA]</scope>
    <source>
        <strain evidence="4">ATCC BAA-407 / DSM 14655 / LMG 21543 / TTB310</strain>
    </source>
</reference>
<dbReference type="PANTHER" id="PTHR46268:SF6">
    <property type="entry name" value="UNIVERSAL STRESS PROTEIN UP12"/>
    <property type="match status" value="1"/>
</dbReference>
<sequence length="145" mass="16106">MYKRILLAYDGSDAGQKALLECREVAQWSRSELFLVAAMPSAMSFVGLEGGVYDVELEERERRKYQSVLEDGLRRLASCGYAARGEVVVGEAVDEITKAARRLEADLIVVGHKHLDSWAARWWRGSISGALIEHSPCSVLCVIVH</sequence>
<name>F5Y655_RAMTT</name>
<dbReference type="InterPro" id="IPR006015">
    <property type="entry name" value="Universal_stress_UspA"/>
</dbReference>
<dbReference type="Proteomes" id="UP000008385">
    <property type="component" value="Chromosome"/>
</dbReference>
<dbReference type="EMBL" id="CP000245">
    <property type="protein sequence ID" value="AEG92741.1"/>
    <property type="molecule type" value="Genomic_DNA"/>
</dbReference>
<comment type="similarity">
    <text evidence="1">Belongs to the universal stress protein A family.</text>
</comment>
<dbReference type="HOGENOM" id="CLU_049301_16_6_4"/>
<accession>F5Y655</accession>
<keyword evidence="4" id="KW-1185">Reference proteome</keyword>
<dbReference type="AlphaFoldDB" id="F5Y655"/>
<evidence type="ECO:0000313" key="3">
    <source>
        <dbReference type="EMBL" id="AEG92741.1"/>
    </source>
</evidence>
<gene>
    <name evidence="3" type="ordered locus">Rta_16490</name>
</gene>
<feature type="domain" description="UspA" evidence="2">
    <location>
        <begin position="1"/>
        <end position="142"/>
    </location>
</feature>
<dbReference type="OrthoDB" id="8564780at2"/>
<dbReference type="RefSeq" id="WP_013900973.1">
    <property type="nucleotide sequence ID" value="NC_015677.1"/>
</dbReference>
<dbReference type="KEGG" id="rta:Rta_16490"/>
<dbReference type="PRINTS" id="PR01438">
    <property type="entry name" value="UNVRSLSTRESS"/>
</dbReference>
<reference evidence="3 4" key="2">
    <citation type="journal article" date="2011" name="PLoS ONE">
        <title>The Cyst-Dividing Bacterium Ramlibacter tataouinensis TTB310 Genome Reveals a Well-Stocked Toolbox for Adaptation to a Desert Environment.</title>
        <authorList>
            <person name="De Luca G."/>
            <person name="Barakat M."/>
            <person name="Ortet P."/>
            <person name="Fochesato S."/>
            <person name="Jourlin-Castelli C."/>
            <person name="Ansaldi M."/>
            <person name="Py B."/>
            <person name="Fichant G."/>
            <person name="Coutinho P.M."/>
            <person name="Voulhoux R."/>
            <person name="Bastien O."/>
            <person name="Marechal E."/>
            <person name="Henrissat B."/>
            <person name="Quentin Y."/>
            <person name="Noirot P."/>
            <person name="Filloux A."/>
            <person name="Mejean V."/>
            <person name="Dubow M.S."/>
            <person name="Barras F."/>
            <person name="Barbe V."/>
            <person name="Weissenbach J."/>
            <person name="Mihalcescu I."/>
            <person name="Vermeglio A."/>
            <person name="Achouak W."/>
            <person name="Heulin T."/>
        </authorList>
    </citation>
    <scope>NUCLEOTIDE SEQUENCE [LARGE SCALE GENOMIC DNA]</scope>
    <source>
        <strain evidence="4">ATCC BAA-407 / DSM 14655 / LMG 21543 / TTB310</strain>
    </source>
</reference>
<dbReference type="Pfam" id="PF00582">
    <property type="entry name" value="Usp"/>
    <property type="match status" value="1"/>
</dbReference>
<dbReference type="CDD" id="cd00293">
    <property type="entry name" value="USP-like"/>
    <property type="match status" value="1"/>
</dbReference>
<evidence type="ECO:0000256" key="1">
    <source>
        <dbReference type="ARBA" id="ARBA00008791"/>
    </source>
</evidence>